<dbReference type="Pfam" id="PF00933">
    <property type="entry name" value="Glyco_hydro_3"/>
    <property type="match status" value="1"/>
</dbReference>
<protein>
    <submittedName>
        <fullName evidence="7">Beta-glucosidase</fullName>
        <ecNumber evidence="7">3.2.1.21</ecNumber>
    </submittedName>
</protein>
<dbReference type="InterPro" id="IPR019800">
    <property type="entry name" value="Glyco_hydro_3_AS"/>
</dbReference>
<dbReference type="GO" id="GO:0005975">
    <property type="term" value="P:carbohydrate metabolic process"/>
    <property type="evidence" value="ECO:0007669"/>
    <property type="project" value="InterPro"/>
</dbReference>
<dbReference type="Proteomes" id="UP000548476">
    <property type="component" value="Unassembled WGS sequence"/>
</dbReference>
<dbReference type="PROSITE" id="PS00775">
    <property type="entry name" value="GLYCOSYL_HYDROL_F3"/>
    <property type="match status" value="1"/>
</dbReference>
<evidence type="ECO:0000313" key="8">
    <source>
        <dbReference type="Proteomes" id="UP000548476"/>
    </source>
</evidence>
<evidence type="ECO:0000256" key="2">
    <source>
        <dbReference type="ARBA" id="ARBA00022801"/>
    </source>
</evidence>
<dbReference type="AlphaFoldDB" id="A0A841FBB6"/>
<gene>
    <name evidence="7" type="ORF">HNR73_001396</name>
</gene>
<dbReference type="InterPro" id="IPR017853">
    <property type="entry name" value="GH"/>
</dbReference>
<dbReference type="InterPro" id="IPR050288">
    <property type="entry name" value="Cellulose_deg_GH3"/>
</dbReference>
<keyword evidence="3" id="KW-0119">Carbohydrate metabolism</keyword>
<comment type="similarity">
    <text evidence="1 4">Belongs to the glycosyl hydrolase 3 family.</text>
</comment>
<sequence>MSRVTHSHLENALATQQPAAGPTLDDRLAALALTDKVRLLTGATPFTLHAADTAGLRSLVLSDGPAGVRGPNGDPAETAASFPSPTALAATWDVDAAARLGALFAREARRHGVDVVLAPVVNLQRTPVGGRHFECFSEDPLLTGRMAAALVKALQERGVAACVKHFVANDSETARTEYIAQVDERTLREVYLAPFELTVKEAGAWSIMAAYNGVDDGVEEATSTEHHHLIVDVLKNEWGFDGVVMSDWLAARSTVATANGGLDLVMPGPGGPWEDALVQAVHDGLVGEDVIDDKVRRILRLAGRVGGLDGAENVLDTADLGGTREILRELAARSTVVLKDDGGRIPRGIEDVRTVALIGPNATDAFTQGGGSAYVWPDLQVTPLDGLRAALGGDVEIRVERGGYARPHAPRLDVKGRAIDPETGLPGIRLEIRDATGTVIDSRVHDGENGWWYVTPEAATARLTATVELQEPGEHWLGVGTVGAHRTRIGGVLTGESTIRAGSEVLLNSSVNSPADSGRAVAVAAPVTVDIDVDLQIVDAEAYGRFVRAELRHRLPGRTDEEEIAAAVEAARDADLTVLVVGTNSQVESEGWDRPDLDLPGRQDELVRRVLKVTDRAIVVVNAGAPVLLPWLADAGTVLWTWFPGQECGHALADVLFGRTEPAGRLPWTLPARFEDVPVPDAIPDGKFIAYREGVHIGHRGWLRDGVEPALPFGHGLGWTDWEYTDLHVEDTAEGEVLLDVTVRNTGARPGREVVQAYLEPCEDDADRPVRALGGFAVAEAAPGESTTARLRLAARAFQIWDTGSHAWITPAGRYRVRVGRSVTDLRLDAHVTRTR</sequence>
<keyword evidence="8" id="KW-1185">Reference proteome</keyword>
<dbReference type="Gene3D" id="3.20.20.300">
    <property type="entry name" value="Glycoside hydrolase, family 3, N-terminal domain"/>
    <property type="match status" value="1"/>
</dbReference>
<dbReference type="PRINTS" id="PR00133">
    <property type="entry name" value="GLHYDRLASE3"/>
</dbReference>
<accession>A0A841FBB6</accession>
<dbReference type="Pfam" id="PF01915">
    <property type="entry name" value="Glyco_hydro_3_C"/>
    <property type="match status" value="1"/>
</dbReference>
<evidence type="ECO:0000259" key="6">
    <source>
        <dbReference type="SMART" id="SM01217"/>
    </source>
</evidence>
<dbReference type="InterPro" id="IPR013783">
    <property type="entry name" value="Ig-like_fold"/>
</dbReference>
<dbReference type="Gene3D" id="2.60.120.260">
    <property type="entry name" value="Galactose-binding domain-like"/>
    <property type="match status" value="1"/>
</dbReference>
<dbReference type="Pfam" id="PF14310">
    <property type="entry name" value="Fn3-like"/>
    <property type="match status" value="1"/>
</dbReference>
<evidence type="ECO:0000256" key="5">
    <source>
        <dbReference type="SAM" id="MobiDB-lite"/>
    </source>
</evidence>
<dbReference type="Gene3D" id="2.60.40.10">
    <property type="entry name" value="Immunoglobulins"/>
    <property type="match status" value="1"/>
</dbReference>
<dbReference type="RefSeq" id="WP_203685887.1">
    <property type="nucleotide sequence ID" value="NZ_BONT01000014.1"/>
</dbReference>
<dbReference type="InterPro" id="IPR026891">
    <property type="entry name" value="Fn3-like"/>
</dbReference>
<evidence type="ECO:0000256" key="1">
    <source>
        <dbReference type="ARBA" id="ARBA00005336"/>
    </source>
</evidence>
<evidence type="ECO:0000313" key="7">
    <source>
        <dbReference type="EMBL" id="MBB6033546.1"/>
    </source>
</evidence>
<dbReference type="SUPFAM" id="SSF52279">
    <property type="entry name" value="Beta-D-glucan exohydrolase, C-terminal domain"/>
    <property type="match status" value="1"/>
</dbReference>
<dbReference type="InterPro" id="IPR001764">
    <property type="entry name" value="Glyco_hydro_3_N"/>
</dbReference>
<name>A0A841FBB6_9ACTN</name>
<comment type="caution">
    <text evidence="7">The sequence shown here is derived from an EMBL/GenBank/DDBJ whole genome shotgun (WGS) entry which is preliminary data.</text>
</comment>
<dbReference type="EC" id="3.2.1.21" evidence="7"/>
<dbReference type="SMART" id="SM01217">
    <property type="entry name" value="Fn3_like"/>
    <property type="match status" value="1"/>
</dbReference>
<evidence type="ECO:0000256" key="3">
    <source>
        <dbReference type="ARBA" id="ARBA00023277"/>
    </source>
</evidence>
<keyword evidence="4 7" id="KW-0326">Glycosidase</keyword>
<dbReference type="SUPFAM" id="SSF51445">
    <property type="entry name" value="(Trans)glycosidases"/>
    <property type="match status" value="1"/>
</dbReference>
<proteinExistence type="inferred from homology"/>
<organism evidence="7 8">
    <name type="scientific">Phytomonospora endophytica</name>
    <dbReference type="NCBI Taxonomy" id="714109"/>
    <lineage>
        <taxon>Bacteria</taxon>
        <taxon>Bacillati</taxon>
        <taxon>Actinomycetota</taxon>
        <taxon>Actinomycetes</taxon>
        <taxon>Micromonosporales</taxon>
        <taxon>Micromonosporaceae</taxon>
        <taxon>Phytomonospora</taxon>
    </lineage>
</organism>
<dbReference type="Gene3D" id="3.40.50.1700">
    <property type="entry name" value="Glycoside hydrolase family 3 C-terminal domain"/>
    <property type="match status" value="1"/>
</dbReference>
<evidence type="ECO:0000256" key="4">
    <source>
        <dbReference type="RuleBase" id="RU361161"/>
    </source>
</evidence>
<dbReference type="PANTHER" id="PTHR42715:SF10">
    <property type="entry name" value="BETA-GLUCOSIDASE"/>
    <property type="match status" value="1"/>
</dbReference>
<dbReference type="EMBL" id="JACHGT010000003">
    <property type="protein sequence ID" value="MBB6033546.1"/>
    <property type="molecule type" value="Genomic_DNA"/>
</dbReference>
<dbReference type="InterPro" id="IPR036881">
    <property type="entry name" value="Glyco_hydro_3_C_sf"/>
</dbReference>
<dbReference type="PANTHER" id="PTHR42715">
    <property type="entry name" value="BETA-GLUCOSIDASE"/>
    <property type="match status" value="1"/>
</dbReference>
<dbReference type="InterPro" id="IPR002772">
    <property type="entry name" value="Glyco_hydro_3_C"/>
</dbReference>
<feature type="domain" description="Fibronectin type III-like" evidence="6">
    <location>
        <begin position="753"/>
        <end position="823"/>
    </location>
</feature>
<dbReference type="InterPro" id="IPR036962">
    <property type="entry name" value="Glyco_hydro_3_N_sf"/>
</dbReference>
<reference evidence="7 8" key="1">
    <citation type="submission" date="2020-08" db="EMBL/GenBank/DDBJ databases">
        <title>Genomic Encyclopedia of Type Strains, Phase IV (KMG-IV): sequencing the most valuable type-strain genomes for metagenomic binning, comparative biology and taxonomic classification.</title>
        <authorList>
            <person name="Goeker M."/>
        </authorList>
    </citation>
    <scope>NUCLEOTIDE SEQUENCE [LARGE SCALE GENOMIC DNA]</scope>
    <source>
        <strain evidence="7 8">YIM 65646</strain>
    </source>
</reference>
<feature type="region of interest" description="Disordered" evidence="5">
    <location>
        <begin position="1"/>
        <end position="20"/>
    </location>
</feature>
<keyword evidence="2 4" id="KW-0378">Hydrolase</keyword>
<dbReference type="GO" id="GO:0008422">
    <property type="term" value="F:beta-glucosidase activity"/>
    <property type="evidence" value="ECO:0007669"/>
    <property type="project" value="UniProtKB-EC"/>
</dbReference>